<dbReference type="CDD" id="cd05466">
    <property type="entry name" value="PBP2_LTTR_substrate"/>
    <property type="match status" value="1"/>
</dbReference>
<dbReference type="Pfam" id="PF03466">
    <property type="entry name" value="LysR_substrate"/>
    <property type="match status" value="1"/>
</dbReference>
<dbReference type="PANTHER" id="PTHR30419:SF8">
    <property type="entry name" value="NITROGEN ASSIMILATION TRANSCRIPTIONAL ACTIVATOR-RELATED"/>
    <property type="match status" value="1"/>
</dbReference>
<dbReference type="InterPro" id="IPR005119">
    <property type="entry name" value="LysR_subst-bd"/>
</dbReference>
<keyword evidence="3" id="KW-0238">DNA-binding</keyword>
<accession>A0ABV3LAQ7</accession>
<evidence type="ECO:0000313" key="6">
    <source>
        <dbReference type="EMBL" id="MEV8468654.1"/>
    </source>
</evidence>
<dbReference type="SUPFAM" id="SSF46785">
    <property type="entry name" value="Winged helix' DNA-binding domain"/>
    <property type="match status" value="1"/>
</dbReference>
<dbReference type="InterPro" id="IPR036390">
    <property type="entry name" value="WH_DNA-bd_sf"/>
</dbReference>
<evidence type="ECO:0000259" key="5">
    <source>
        <dbReference type="PROSITE" id="PS50931"/>
    </source>
</evidence>
<dbReference type="Gene3D" id="3.40.190.290">
    <property type="match status" value="1"/>
</dbReference>
<comment type="caution">
    <text evidence="6">The sequence shown here is derived from an EMBL/GenBank/DDBJ whole genome shotgun (WGS) entry which is preliminary data.</text>
</comment>
<dbReference type="Pfam" id="PF00126">
    <property type="entry name" value="HTH_1"/>
    <property type="match status" value="1"/>
</dbReference>
<dbReference type="PRINTS" id="PR00039">
    <property type="entry name" value="HTHLYSR"/>
</dbReference>
<organism evidence="6 7">
    <name type="scientific">Meridianimarinicoccus marinus</name>
    <dbReference type="NCBI Taxonomy" id="3231483"/>
    <lineage>
        <taxon>Bacteria</taxon>
        <taxon>Pseudomonadati</taxon>
        <taxon>Pseudomonadota</taxon>
        <taxon>Alphaproteobacteria</taxon>
        <taxon>Rhodobacterales</taxon>
        <taxon>Paracoccaceae</taxon>
        <taxon>Meridianimarinicoccus</taxon>
    </lineage>
</organism>
<feature type="domain" description="HTH lysR-type" evidence="5">
    <location>
        <begin position="2"/>
        <end position="59"/>
    </location>
</feature>
<dbReference type="PANTHER" id="PTHR30419">
    <property type="entry name" value="HTH-TYPE TRANSCRIPTIONAL REGULATOR YBHD"/>
    <property type="match status" value="1"/>
</dbReference>
<keyword evidence="2" id="KW-0805">Transcription regulation</keyword>
<keyword evidence="7" id="KW-1185">Reference proteome</keyword>
<evidence type="ECO:0000313" key="7">
    <source>
        <dbReference type="Proteomes" id="UP001553161"/>
    </source>
</evidence>
<dbReference type="InterPro" id="IPR036388">
    <property type="entry name" value="WH-like_DNA-bd_sf"/>
</dbReference>
<dbReference type="InterPro" id="IPR000847">
    <property type="entry name" value="LysR_HTH_N"/>
</dbReference>
<name>A0ABV3LAQ7_9RHOB</name>
<dbReference type="Gene3D" id="1.10.10.10">
    <property type="entry name" value="Winged helix-like DNA-binding domain superfamily/Winged helix DNA-binding domain"/>
    <property type="match status" value="1"/>
</dbReference>
<evidence type="ECO:0000256" key="3">
    <source>
        <dbReference type="ARBA" id="ARBA00023125"/>
    </source>
</evidence>
<protein>
    <submittedName>
        <fullName evidence="6">LysR family transcriptional regulator</fullName>
    </submittedName>
</protein>
<evidence type="ECO:0000256" key="4">
    <source>
        <dbReference type="ARBA" id="ARBA00023163"/>
    </source>
</evidence>
<gene>
    <name evidence="6" type="ORF">AB0T83_17960</name>
</gene>
<dbReference type="Proteomes" id="UP001553161">
    <property type="component" value="Unassembled WGS sequence"/>
</dbReference>
<dbReference type="InterPro" id="IPR050950">
    <property type="entry name" value="HTH-type_LysR_regulators"/>
</dbReference>
<keyword evidence="4" id="KW-0804">Transcription</keyword>
<dbReference type="EMBL" id="JBFBVU010000035">
    <property type="protein sequence ID" value="MEV8468654.1"/>
    <property type="molecule type" value="Genomic_DNA"/>
</dbReference>
<proteinExistence type="inferred from homology"/>
<dbReference type="SUPFAM" id="SSF53850">
    <property type="entry name" value="Periplasmic binding protein-like II"/>
    <property type="match status" value="1"/>
</dbReference>
<reference evidence="6 7" key="1">
    <citation type="submission" date="2024-07" db="EMBL/GenBank/DDBJ databases">
        <authorList>
            <person name="Kang M."/>
        </authorList>
    </citation>
    <scope>NUCLEOTIDE SEQUENCE [LARGE SCALE GENOMIC DNA]</scope>
    <source>
        <strain evidence="6 7">DFM31</strain>
    </source>
</reference>
<evidence type="ECO:0000256" key="2">
    <source>
        <dbReference type="ARBA" id="ARBA00023015"/>
    </source>
</evidence>
<dbReference type="PROSITE" id="PS50931">
    <property type="entry name" value="HTH_LYSR"/>
    <property type="match status" value="1"/>
</dbReference>
<sequence length="303" mass="33404">MINLRQYSHFIAVLESASLLEASRKLNISQPALSKSIGALETYYDVALFRRLPRGVRPTAFALTLEPHARRLLHDEAESRAEMAAVAAGSSGTVAIGVGAAFVQVASDAIRNLDREVPNVQFKVITDHAHNLRQALLANRIEFYLGMANNEMSDPAFDVELLFADAFVGICAPQHPFSGKIVPPEKCLDSEWIVPDLEEPGRAALDAHFLSSLGRKPQVKITTNADQLIRQLLSGTRYLSIAPQSSMTMPGFQDFGHFRLQGFAFRREVGIVRRTGHVSTPLGRRFSKMLSTELQAQAEPSPR</sequence>
<comment type="similarity">
    <text evidence="1">Belongs to the LysR transcriptional regulatory family.</text>
</comment>
<evidence type="ECO:0000256" key="1">
    <source>
        <dbReference type="ARBA" id="ARBA00009437"/>
    </source>
</evidence>